<dbReference type="Proteomes" id="UP000593565">
    <property type="component" value="Unassembled WGS sequence"/>
</dbReference>
<comment type="caution">
    <text evidence="2">The sequence shown here is derived from an EMBL/GenBank/DDBJ whole genome shotgun (WGS) entry which is preliminary data.</text>
</comment>
<protein>
    <submittedName>
        <fullName evidence="2">Uncharacterized protein</fullName>
    </submittedName>
</protein>
<name>A0A7J6AFE4_AMEME</name>
<keyword evidence="1" id="KW-0812">Transmembrane</keyword>
<keyword evidence="1" id="KW-1133">Transmembrane helix</keyword>
<dbReference type="AlphaFoldDB" id="A0A7J6AFE4"/>
<evidence type="ECO:0000256" key="1">
    <source>
        <dbReference type="SAM" id="Phobius"/>
    </source>
</evidence>
<gene>
    <name evidence="2" type="ORF">AMELA_G00175020</name>
</gene>
<keyword evidence="3" id="KW-1185">Reference proteome</keyword>
<dbReference type="EMBL" id="JAAGNN010000014">
    <property type="protein sequence ID" value="KAF4080759.1"/>
    <property type="molecule type" value="Genomic_DNA"/>
</dbReference>
<evidence type="ECO:0000313" key="2">
    <source>
        <dbReference type="EMBL" id="KAF4080759.1"/>
    </source>
</evidence>
<reference evidence="2 3" key="1">
    <citation type="submission" date="2020-02" db="EMBL/GenBank/DDBJ databases">
        <title>A chromosome-scale genome assembly of the black bullhead catfish (Ameiurus melas).</title>
        <authorList>
            <person name="Wen M."/>
            <person name="Zham M."/>
            <person name="Cabau C."/>
            <person name="Klopp C."/>
            <person name="Donnadieu C."/>
            <person name="Roques C."/>
            <person name="Bouchez O."/>
            <person name="Lampietro C."/>
            <person name="Jouanno E."/>
            <person name="Herpin A."/>
            <person name="Louis A."/>
            <person name="Berthelot C."/>
            <person name="Parey E."/>
            <person name="Roest-Crollius H."/>
            <person name="Braasch I."/>
            <person name="Postlethwait J."/>
            <person name="Robinson-Rechavi M."/>
            <person name="Echchiki A."/>
            <person name="Begum T."/>
            <person name="Montfort J."/>
            <person name="Schartl M."/>
            <person name="Bobe J."/>
            <person name="Guiguen Y."/>
        </authorList>
    </citation>
    <scope>NUCLEOTIDE SEQUENCE [LARGE SCALE GENOMIC DNA]</scope>
    <source>
        <strain evidence="2">M_S1</strain>
        <tissue evidence="2">Blood</tissue>
    </source>
</reference>
<proteinExistence type="predicted"/>
<accession>A0A7J6AFE4</accession>
<evidence type="ECO:0000313" key="3">
    <source>
        <dbReference type="Proteomes" id="UP000593565"/>
    </source>
</evidence>
<sequence length="203" mass="22866">MIGEGVPNAPSFSRFTAEREVGRRSFTTLPGNMLLWSRWFTFKSHSITVLFLLLCSQLVVGGDTTPARGNTTKLACRNISAVDGYMYPMPSYIPSPLLQDEDCEQAWYNEAGEFLSDGHHHANKTRHRLVLHETRKTITVSECIELRLSMSCHGSNQKFKHTYQVINNTTLSFEQQSNSTNTTIISVVAPLILSVLLIVVRYI</sequence>
<feature type="transmembrane region" description="Helical" evidence="1">
    <location>
        <begin position="184"/>
        <end position="202"/>
    </location>
</feature>
<keyword evidence="1" id="KW-0472">Membrane</keyword>
<organism evidence="2 3">
    <name type="scientific">Ameiurus melas</name>
    <name type="common">Black bullhead</name>
    <name type="synonym">Silurus melas</name>
    <dbReference type="NCBI Taxonomy" id="219545"/>
    <lineage>
        <taxon>Eukaryota</taxon>
        <taxon>Metazoa</taxon>
        <taxon>Chordata</taxon>
        <taxon>Craniata</taxon>
        <taxon>Vertebrata</taxon>
        <taxon>Euteleostomi</taxon>
        <taxon>Actinopterygii</taxon>
        <taxon>Neopterygii</taxon>
        <taxon>Teleostei</taxon>
        <taxon>Ostariophysi</taxon>
        <taxon>Siluriformes</taxon>
        <taxon>Ictaluridae</taxon>
        <taxon>Ameiurus</taxon>
    </lineage>
</organism>